<dbReference type="Proteomes" id="UP000239590">
    <property type="component" value="Unassembled WGS sequence"/>
</dbReference>
<keyword evidence="1" id="KW-0472">Membrane</keyword>
<dbReference type="EMBL" id="PTRA01000009">
    <property type="protein sequence ID" value="PQA53436.1"/>
    <property type="molecule type" value="Genomic_DNA"/>
</dbReference>
<dbReference type="AlphaFoldDB" id="A0A2S7IEV0"/>
<feature type="transmembrane region" description="Helical" evidence="1">
    <location>
        <begin position="94"/>
        <end position="111"/>
    </location>
</feature>
<protein>
    <submittedName>
        <fullName evidence="2">Uncharacterized protein</fullName>
    </submittedName>
</protein>
<name>A0A2S7IEV0_9BACT</name>
<evidence type="ECO:0000313" key="2">
    <source>
        <dbReference type="EMBL" id="PQA53436.1"/>
    </source>
</evidence>
<sequence length="173" mass="19651">MRQHLHQVGTQEQLIDELVDHLACQMEEHMSHGLSFEKALDFIRLEATSLSVRHLQQTLVRQGAVIRTSFWQHPARFTKREKTAFGLIQPVRNALLIGVFLSTFLTGWLLASRGFTMPIGLGASLLCPLLLLLSFQGLSPTQAIHNPRLFQNPVRRKEYGHQSASRKRLFTNG</sequence>
<comment type="caution">
    <text evidence="2">The sequence shown here is derived from an EMBL/GenBank/DDBJ whole genome shotgun (WGS) entry which is preliminary data.</text>
</comment>
<accession>A0A2S7IEV0</accession>
<reference evidence="3" key="1">
    <citation type="submission" date="2018-02" db="EMBL/GenBank/DDBJ databases">
        <title>Genome sequencing of Solimonas sp. HR-BB.</title>
        <authorList>
            <person name="Lee Y."/>
            <person name="Jeon C.O."/>
        </authorList>
    </citation>
    <scope>NUCLEOTIDE SEQUENCE [LARGE SCALE GENOMIC DNA]</scope>
    <source>
        <strain evidence="3">HR-U</strain>
    </source>
</reference>
<keyword evidence="1" id="KW-1133">Transmembrane helix</keyword>
<gene>
    <name evidence="2" type="ORF">C5O19_24645</name>
</gene>
<keyword evidence="1" id="KW-0812">Transmembrane</keyword>
<proteinExistence type="predicted"/>
<keyword evidence="3" id="KW-1185">Reference proteome</keyword>
<evidence type="ECO:0000256" key="1">
    <source>
        <dbReference type="SAM" id="Phobius"/>
    </source>
</evidence>
<evidence type="ECO:0000313" key="3">
    <source>
        <dbReference type="Proteomes" id="UP000239590"/>
    </source>
</evidence>
<organism evidence="2 3">
    <name type="scientific">Siphonobacter curvatus</name>
    <dbReference type="NCBI Taxonomy" id="2094562"/>
    <lineage>
        <taxon>Bacteria</taxon>
        <taxon>Pseudomonadati</taxon>
        <taxon>Bacteroidota</taxon>
        <taxon>Cytophagia</taxon>
        <taxon>Cytophagales</taxon>
        <taxon>Cytophagaceae</taxon>
        <taxon>Siphonobacter</taxon>
    </lineage>
</organism>
<feature type="transmembrane region" description="Helical" evidence="1">
    <location>
        <begin position="117"/>
        <end position="138"/>
    </location>
</feature>